<name>A0ABS4KV07_9CLOT</name>
<evidence type="ECO:0000256" key="1">
    <source>
        <dbReference type="ARBA" id="ARBA00023015"/>
    </source>
</evidence>
<protein>
    <submittedName>
        <fullName evidence="5">DNA-binding MarR family transcriptional regulator</fullName>
    </submittedName>
</protein>
<keyword evidence="6" id="KW-1185">Reference proteome</keyword>
<dbReference type="PROSITE" id="PS01117">
    <property type="entry name" value="HTH_MARR_1"/>
    <property type="match status" value="1"/>
</dbReference>
<organism evidence="5 6">
    <name type="scientific">Clostridium algifaecis</name>
    <dbReference type="NCBI Taxonomy" id="1472040"/>
    <lineage>
        <taxon>Bacteria</taxon>
        <taxon>Bacillati</taxon>
        <taxon>Bacillota</taxon>
        <taxon>Clostridia</taxon>
        <taxon>Eubacteriales</taxon>
        <taxon>Clostridiaceae</taxon>
        <taxon>Clostridium</taxon>
    </lineage>
</organism>
<dbReference type="PRINTS" id="PR00598">
    <property type="entry name" value="HTHMARR"/>
</dbReference>
<proteinExistence type="predicted"/>
<dbReference type="Pfam" id="PF01047">
    <property type="entry name" value="MarR"/>
    <property type="match status" value="1"/>
</dbReference>
<comment type="caution">
    <text evidence="5">The sequence shown here is derived from an EMBL/GenBank/DDBJ whole genome shotgun (WGS) entry which is preliminary data.</text>
</comment>
<dbReference type="Gene3D" id="1.10.10.10">
    <property type="entry name" value="Winged helix-like DNA-binding domain superfamily/Winged helix DNA-binding domain"/>
    <property type="match status" value="1"/>
</dbReference>
<feature type="domain" description="HTH marR-type" evidence="4">
    <location>
        <begin position="1"/>
        <end position="136"/>
    </location>
</feature>
<dbReference type="PANTHER" id="PTHR42756:SF1">
    <property type="entry name" value="TRANSCRIPTIONAL REPRESSOR OF EMRAB OPERON"/>
    <property type="match status" value="1"/>
</dbReference>
<keyword evidence="2 5" id="KW-0238">DNA-binding</keyword>
<keyword evidence="1" id="KW-0805">Transcription regulation</keyword>
<keyword evidence="3" id="KW-0804">Transcription</keyword>
<reference evidence="5 6" key="1">
    <citation type="submission" date="2021-03" db="EMBL/GenBank/DDBJ databases">
        <title>Genomic Encyclopedia of Type Strains, Phase IV (KMG-IV): sequencing the most valuable type-strain genomes for metagenomic binning, comparative biology and taxonomic classification.</title>
        <authorList>
            <person name="Goeker M."/>
        </authorList>
    </citation>
    <scope>NUCLEOTIDE SEQUENCE [LARGE SCALE GENOMIC DNA]</scope>
    <source>
        <strain evidence="5 6">DSM 28783</strain>
    </source>
</reference>
<dbReference type="InterPro" id="IPR000835">
    <property type="entry name" value="HTH_MarR-typ"/>
</dbReference>
<dbReference type="InterPro" id="IPR036390">
    <property type="entry name" value="WH_DNA-bd_sf"/>
</dbReference>
<evidence type="ECO:0000313" key="6">
    <source>
        <dbReference type="Proteomes" id="UP001519307"/>
    </source>
</evidence>
<evidence type="ECO:0000256" key="3">
    <source>
        <dbReference type="ARBA" id="ARBA00023163"/>
    </source>
</evidence>
<evidence type="ECO:0000259" key="4">
    <source>
        <dbReference type="PROSITE" id="PS50995"/>
    </source>
</evidence>
<dbReference type="RefSeq" id="WP_209703134.1">
    <property type="nucleotide sequence ID" value="NZ_JAGGLM010000024.1"/>
</dbReference>
<dbReference type="PANTHER" id="PTHR42756">
    <property type="entry name" value="TRANSCRIPTIONAL REGULATOR, MARR"/>
    <property type="match status" value="1"/>
</dbReference>
<dbReference type="SMART" id="SM00347">
    <property type="entry name" value="HTH_MARR"/>
    <property type="match status" value="1"/>
</dbReference>
<dbReference type="InterPro" id="IPR023187">
    <property type="entry name" value="Tscrpt_reg_MarR-type_CS"/>
</dbReference>
<sequence>MELNECINFLLTKAQHTVFQYLKSELVRYDVTPVQYGILKCLWSEDGQTPKQISDILGLDGSTITGLLDRMENKGLLKRAENPEDRRTLKVIITDKGLKLREPIEVVVEKMNIHIMEIFTEDEQQQFKNFLRQIINR</sequence>
<accession>A0ABS4KV07</accession>
<dbReference type="PROSITE" id="PS50995">
    <property type="entry name" value="HTH_MARR_2"/>
    <property type="match status" value="1"/>
</dbReference>
<gene>
    <name evidence="5" type="ORF">J2Z42_002596</name>
</gene>
<dbReference type="InterPro" id="IPR036388">
    <property type="entry name" value="WH-like_DNA-bd_sf"/>
</dbReference>
<evidence type="ECO:0000313" key="5">
    <source>
        <dbReference type="EMBL" id="MBP2033883.1"/>
    </source>
</evidence>
<dbReference type="SUPFAM" id="SSF46785">
    <property type="entry name" value="Winged helix' DNA-binding domain"/>
    <property type="match status" value="1"/>
</dbReference>
<dbReference type="EMBL" id="JAGGLM010000024">
    <property type="protein sequence ID" value="MBP2033883.1"/>
    <property type="molecule type" value="Genomic_DNA"/>
</dbReference>
<dbReference type="GO" id="GO:0003677">
    <property type="term" value="F:DNA binding"/>
    <property type="evidence" value="ECO:0007669"/>
    <property type="project" value="UniProtKB-KW"/>
</dbReference>
<evidence type="ECO:0000256" key="2">
    <source>
        <dbReference type="ARBA" id="ARBA00023125"/>
    </source>
</evidence>
<dbReference type="Proteomes" id="UP001519307">
    <property type="component" value="Unassembled WGS sequence"/>
</dbReference>